<gene>
    <name evidence="3" type="ORF">BD626DRAFT_430443</name>
</gene>
<protein>
    <submittedName>
        <fullName evidence="3">Uncharacterized protein</fullName>
    </submittedName>
</protein>
<dbReference type="Proteomes" id="UP000320762">
    <property type="component" value="Unassembled WGS sequence"/>
</dbReference>
<feature type="compositionally biased region" description="Pro residues" evidence="2">
    <location>
        <begin position="285"/>
        <end position="294"/>
    </location>
</feature>
<proteinExistence type="predicted"/>
<keyword evidence="1" id="KW-0175">Coiled coil</keyword>
<name>A0A550CIE3_9AGAR</name>
<feature type="compositionally biased region" description="Low complexity" evidence="2">
    <location>
        <begin position="221"/>
        <end position="232"/>
    </location>
</feature>
<evidence type="ECO:0000313" key="3">
    <source>
        <dbReference type="EMBL" id="TRM64580.1"/>
    </source>
</evidence>
<dbReference type="EMBL" id="VDMD01000007">
    <property type="protein sequence ID" value="TRM64580.1"/>
    <property type="molecule type" value="Genomic_DNA"/>
</dbReference>
<evidence type="ECO:0000256" key="1">
    <source>
        <dbReference type="SAM" id="Coils"/>
    </source>
</evidence>
<feature type="coiled-coil region" evidence="1">
    <location>
        <begin position="331"/>
        <end position="505"/>
    </location>
</feature>
<evidence type="ECO:0000313" key="4">
    <source>
        <dbReference type="Proteomes" id="UP000320762"/>
    </source>
</evidence>
<accession>A0A550CIE3</accession>
<dbReference type="STRING" id="97359.A0A550CIE3"/>
<evidence type="ECO:0000256" key="2">
    <source>
        <dbReference type="SAM" id="MobiDB-lite"/>
    </source>
</evidence>
<sequence>MDDAEETLYGRNRQSIADIEENLRDIFMAQPGAHVDEQGSPVISADSLVHVIHEFQRRYGGEDLMNEDQIHMLRNLLTEHPNLTCTPSVLVGWIASQVRPNGWQRSDEGDEEGEEQRGRGNEAHDGSSDRSNSNESTGTRRASSRPPQTPTAPTRPSVFDRRQRTTPIGQANPPSSFSHRRPVPASRRKSIDGATSDSERSGLSSSTGGRRRAPSNPPTPSSSTSPYSGPHSRAASQPVNDYLPTFSPPMRASSSRSSSEDENHNPFGLSTPQPRPRPGRSRTSPSPPPSPSPPSSSSDRDDDSDEDVDLIREYHHDRTISTASVATVDREDILSQTITELQRKLAEAEATYQRKIAENESDIDDLQNHLQELRNELANAKRQGKELGHKEQQNGIAIQALEAEVGRLQKSLESSKSANLALREQYQDQCQLAERYRTELRERESDIVRMREAESGLLEQQQQHAIAMATFQDRVTELQDHIQHLQQAQDELTEQKNENLILKETIDRMRFETDELRAGQAGGLLTEAATKAIGGKPGSERGSVGKSLGAEMLGKMKFGYRGAGQDDGEEGEGEESEEGNSTIEEEVETVVESSDEEFQTETVITRRKRVKKGTKGDVIIEKHYSDSAVQYDEGMFTKPMQEGGVQTDVMAVEKEVQIVHVDRIIELEKRAAPKETSTMEIQTDATEPEVQTVYVDRIVELEKEVEVFRERQRNLVDLSVQTDVVAEQVEVKPVPEMRAPDAPPAYEEDEEERITRKLHPHLALNPKGISREALEEWRNLKEETGIDCAVIERLLESAAGPSSTASTAGSSASSSASRRSRFYNIYNTYIYPESTPAGLHRPVFSWVHLSVGVLSTAMVFYLTSAAQPHYQMIPGGPTVYDREAWSAFNRLAGGGEGMLGNAGAGDGTDAVWSFLQRGVNGAAMYARGFPT</sequence>
<comment type="caution">
    <text evidence="3">The sequence shown here is derived from an EMBL/GenBank/DDBJ whole genome shotgun (WGS) entry which is preliminary data.</text>
</comment>
<dbReference type="AlphaFoldDB" id="A0A550CIE3"/>
<feature type="compositionally biased region" description="Basic residues" evidence="2">
    <location>
        <begin position="178"/>
        <end position="188"/>
    </location>
</feature>
<feature type="compositionally biased region" description="Basic and acidic residues" evidence="2">
    <location>
        <begin position="115"/>
        <end position="128"/>
    </location>
</feature>
<feature type="compositionally biased region" description="Polar residues" evidence="2">
    <location>
        <begin position="165"/>
        <end position="177"/>
    </location>
</feature>
<feature type="compositionally biased region" description="Low complexity" evidence="2">
    <location>
        <begin position="248"/>
        <end position="257"/>
    </location>
</feature>
<feature type="region of interest" description="Disordered" evidence="2">
    <location>
        <begin position="101"/>
        <end position="315"/>
    </location>
</feature>
<feature type="compositionally biased region" description="Polar residues" evidence="2">
    <location>
        <begin position="129"/>
        <end position="141"/>
    </location>
</feature>
<dbReference type="OrthoDB" id="432685at2759"/>
<reference evidence="3 4" key="1">
    <citation type="journal article" date="2019" name="New Phytol.">
        <title>Comparative genomics reveals unique wood-decay strategies and fruiting body development in the Schizophyllaceae.</title>
        <authorList>
            <person name="Almasi E."/>
            <person name="Sahu N."/>
            <person name="Krizsan K."/>
            <person name="Balint B."/>
            <person name="Kovacs G.M."/>
            <person name="Kiss B."/>
            <person name="Cseklye J."/>
            <person name="Drula E."/>
            <person name="Henrissat B."/>
            <person name="Nagy I."/>
            <person name="Chovatia M."/>
            <person name="Adam C."/>
            <person name="LaButti K."/>
            <person name="Lipzen A."/>
            <person name="Riley R."/>
            <person name="Grigoriev I.V."/>
            <person name="Nagy L.G."/>
        </authorList>
    </citation>
    <scope>NUCLEOTIDE SEQUENCE [LARGE SCALE GENOMIC DNA]</scope>
    <source>
        <strain evidence="3 4">NL-1724</strain>
    </source>
</reference>
<feature type="region of interest" description="Disordered" evidence="2">
    <location>
        <begin position="559"/>
        <end position="599"/>
    </location>
</feature>
<feature type="compositionally biased region" description="Acidic residues" evidence="2">
    <location>
        <begin position="566"/>
        <end position="599"/>
    </location>
</feature>
<organism evidence="3 4">
    <name type="scientific">Schizophyllum amplum</name>
    <dbReference type="NCBI Taxonomy" id="97359"/>
    <lineage>
        <taxon>Eukaryota</taxon>
        <taxon>Fungi</taxon>
        <taxon>Dikarya</taxon>
        <taxon>Basidiomycota</taxon>
        <taxon>Agaricomycotina</taxon>
        <taxon>Agaricomycetes</taxon>
        <taxon>Agaricomycetidae</taxon>
        <taxon>Agaricales</taxon>
        <taxon>Schizophyllaceae</taxon>
        <taxon>Schizophyllum</taxon>
    </lineage>
</organism>
<keyword evidence="4" id="KW-1185">Reference proteome</keyword>